<protein>
    <recommendedName>
        <fullName evidence="2">Ice-binding protein C-terminal domain-containing protein</fullName>
    </recommendedName>
</protein>
<comment type="caution">
    <text evidence="3">The sequence shown here is derived from an EMBL/GenBank/DDBJ whole genome shotgun (WGS) entry which is preliminary data.</text>
</comment>
<evidence type="ECO:0000256" key="1">
    <source>
        <dbReference type="SAM" id="SignalP"/>
    </source>
</evidence>
<dbReference type="InterPro" id="IPR013424">
    <property type="entry name" value="Ice-binding_C"/>
</dbReference>
<evidence type="ECO:0000313" key="3">
    <source>
        <dbReference type="EMBL" id="MDR7378059.1"/>
    </source>
</evidence>
<evidence type="ECO:0000313" key="4">
    <source>
        <dbReference type="Proteomes" id="UP001180487"/>
    </source>
</evidence>
<dbReference type="RefSeq" id="WP_310373900.1">
    <property type="nucleotide sequence ID" value="NZ_JAVDXT010000002.1"/>
</dbReference>
<name>A0ABU2C9N7_9BURK</name>
<feature type="chain" id="PRO_5046353449" description="Ice-binding protein C-terminal domain-containing protein" evidence="1">
    <location>
        <begin position="22"/>
        <end position="187"/>
    </location>
</feature>
<organism evidence="3 4">
    <name type="scientific">Rhodoferax ferrireducens</name>
    <dbReference type="NCBI Taxonomy" id="192843"/>
    <lineage>
        <taxon>Bacteria</taxon>
        <taxon>Pseudomonadati</taxon>
        <taxon>Pseudomonadota</taxon>
        <taxon>Betaproteobacteria</taxon>
        <taxon>Burkholderiales</taxon>
        <taxon>Comamonadaceae</taxon>
        <taxon>Rhodoferax</taxon>
    </lineage>
</organism>
<dbReference type="Proteomes" id="UP001180487">
    <property type="component" value="Unassembled WGS sequence"/>
</dbReference>
<dbReference type="Pfam" id="PF07589">
    <property type="entry name" value="PEP-CTERM"/>
    <property type="match status" value="1"/>
</dbReference>
<keyword evidence="1" id="KW-0732">Signal</keyword>
<accession>A0ABU2C9N7</accession>
<feature type="signal peptide" evidence="1">
    <location>
        <begin position="1"/>
        <end position="21"/>
    </location>
</feature>
<evidence type="ECO:0000259" key="2">
    <source>
        <dbReference type="Pfam" id="PF07589"/>
    </source>
</evidence>
<sequence>MRLLNKLLATSVLAFAGLANATVVTFEDLHGQSALASNYAGLTWGNGWTYYDWSQSPYNASSGHTRLYNYNPAKDFFKFSNDVIFDGAFFAGYDGATFQLYNDGQLVHTSSTLGLSSTPTFLSSGYGGMIDEVRLLANNGSFVMDDVTYHSAAVARDVANAVPEPSSLALMGLGLVGLIAARRRVKA</sequence>
<proteinExistence type="predicted"/>
<reference evidence="3 4" key="1">
    <citation type="submission" date="2023-07" db="EMBL/GenBank/DDBJ databases">
        <title>Sorghum-associated microbial communities from plants grown in Nebraska, USA.</title>
        <authorList>
            <person name="Schachtman D."/>
        </authorList>
    </citation>
    <scope>NUCLEOTIDE SEQUENCE [LARGE SCALE GENOMIC DNA]</scope>
    <source>
        <strain evidence="3 4">BE313</strain>
    </source>
</reference>
<keyword evidence="4" id="KW-1185">Reference proteome</keyword>
<feature type="domain" description="Ice-binding protein C-terminal" evidence="2">
    <location>
        <begin position="161"/>
        <end position="184"/>
    </location>
</feature>
<dbReference type="EMBL" id="JAVDXT010000002">
    <property type="protein sequence ID" value="MDR7378059.1"/>
    <property type="molecule type" value="Genomic_DNA"/>
</dbReference>
<gene>
    <name evidence="3" type="ORF">J2X19_002738</name>
</gene>
<dbReference type="NCBIfam" id="TIGR02595">
    <property type="entry name" value="PEP_CTERM"/>
    <property type="match status" value="1"/>
</dbReference>